<sequence>MLRRLKTSSDASSQPSKNATLDEAQGSEEQGSHDGPMSSLQKYRSQTMKDYGLMIEYKHLRQHVPSGIYVLPSFDHSRVWYGAIFIHAGLYRNGIFKFTIFLPESYNGPGTYPRIVFNTNVFHPYVYEETKQLDLHPKFPQWDPELHYMVAVLTYLKGIFYMKDFPEMNLVANSEALDMFRHDPENYVNKVEECVDESLTNVYNNEQGSTIRFTKHNPAHDNLRQELFAQLDATSAIAPQTLEEKMAAPPSTRSLSIVRAAAGGGSSSQAAAALPDEPMPDSFGE</sequence>
<dbReference type="PANTHER" id="PTHR24067">
    <property type="entry name" value="UBIQUITIN-CONJUGATING ENZYME E2"/>
    <property type="match status" value="1"/>
</dbReference>
<evidence type="ECO:0000313" key="4">
    <source>
        <dbReference type="Proteomes" id="UP001162029"/>
    </source>
</evidence>
<evidence type="ECO:0000313" key="3">
    <source>
        <dbReference type="EMBL" id="CAI5747471.1"/>
    </source>
</evidence>
<dbReference type="EMBL" id="CANTFM010002693">
    <property type="protein sequence ID" value="CAI5747471.1"/>
    <property type="molecule type" value="Genomic_DNA"/>
</dbReference>
<dbReference type="PROSITE" id="PS50127">
    <property type="entry name" value="UBC_2"/>
    <property type="match status" value="1"/>
</dbReference>
<evidence type="ECO:0000259" key="2">
    <source>
        <dbReference type="PROSITE" id="PS50127"/>
    </source>
</evidence>
<protein>
    <recommendedName>
        <fullName evidence="2">UBC core domain-containing protein</fullName>
    </recommendedName>
</protein>
<comment type="caution">
    <text evidence="3">The sequence shown here is derived from an EMBL/GenBank/DDBJ whole genome shotgun (WGS) entry which is preliminary data.</text>
</comment>
<evidence type="ECO:0000256" key="1">
    <source>
        <dbReference type="SAM" id="MobiDB-lite"/>
    </source>
</evidence>
<proteinExistence type="predicted"/>
<dbReference type="Pfam" id="PF00179">
    <property type="entry name" value="UQ_con"/>
    <property type="match status" value="1"/>
</dbReference>
<keyword evidence="4" id="KW-1185">Reference proteome</keyword>
<dbReference type="InterPro" id="IPR000608">
    <property type="entry name" value="UBC"/>
</dbReference>
<name>A0AAV0VIT7_9STRA</name>
<dbReference type="SUPFAM" id="SSF54495">
    <property type="entry name" value="UBC-like"/>
    <property type="match status" value="1"/>
</dbReference>
<feature type="region of interest" description="Disordered" evidence="1">
    <location>
        <begin position="1"/>
        <end position="41"/>
    </location>
</feature>
<dbReference type="CDD" id="cd23814">
    <property type="entry name" value="UEV_AKTIP"/>
    <property type="match status" value="1"/>
</dbReference>
<dbReference type="SMART" id="SM00212">
    <property type="entry name" value="UBCc"/>
    <property type="match status" value="1"/>
</dbReference>
<dbReference type="Gene3D" id="3.10.110.10">
    <property type="entry name" value="Ubiquitin Conjugating Enzyme"/>
    <property type="match status" value="1"/>
</dbReference>
<organism evidence="3 4">
    <name type="scientific">Peronospora destructor</name>
    <dbReference type="NCBI Taxonomy" id="86335"/>
    <lineage>
        <taxon>Eukaryota</taxon>
        <taxon>Sar</taxon>
        <taxon>Stramenopiles</taxon>
        <taxon>Oomycota</taxon>
        <taxon>Peronosporomycetes</taxon>
        <taxon>Peronosporales</taxon>
        <taxon>Peronosporaceae</taxon>
        <taxon>Peronospora</taxon>
    </lineage>
</organism>
<dbReference type="InterPro" id="IPR050113">
    <property type="entry name" value="Ub_conjugating_enzyme"/>
</dbReference>
<accession>A0AAV0VIT7</accession>
<feature type="compositionally biased region" description="Polar residues" evidence="1">
    <location>
        <begin position="8"/>
        <end position="19"/>
    </location>
</feature>
<feature type="domain" description="UBC core" evidence="2">
    <location>
        <begin position="48"/>
        <end position="200"/>
    </location>
</feature>
<dbReference type="AlphaFoldDB" id="A0AAV0VIT7"/>
<dbReference type="Proteomes" id="UP001162029">
    <property type="component" value="Unassembled WGS sequence"/>
</dbReference>
<reference evidence="3" key="1">
    <citation type="submission" date="2022-12" db="EMBL/GenBank/DDBJ databases">
        <authorList>
            <person name="Webb A."/>
        </authorList>
    </citation>
    <scope>NUCLEOTIDE SEQUENCE</scope>
    <source>
        <strain evidence="3">Pd1</strain>
    </source>
</reference>
<gene>
    <name evidence="3" type="ORF">PDE001_LOCUS12370</name>
</gene>
<feature type="region of interest" description="Disordered" evidence="1">
    <location>
        <begin position="245"/>
        <end position="285"/>
    </location>
</feature>
<dbReference type="InterPro" id="IPR016135">
    <property type="entry name" value="UBQ-conjugating_enzyme/RWD"/>
</dbReference>